<accession>A0ABZ2TTJ6</accession>
<dbReference type="SUPFAM" id="SSF54285">
    <property type="entry name" value="MoaD/ThiS"/>
    <property type="match status" value="1"/>
</dbReference>
<dbReference type="Gene3D" id="3.10.20.30">
    <property type="match status" value="1"/>
</dbReference>
<dbReference type="Pfam" id="PF02597">
    <property type="entry name" value="ThiS"/>
    <property type="match status" value="1"/>
</dbReference>
<reference evidence="1 2" key="1">
    <citation type="submission" date="2024-03" db="EMBL/GenBank/DDBJ databases">
        <authorList>
            <person name="Cao K."/>
        </authorList>
    </citation>
    <scope>NUCLEOTIDE SEQUENCE [LARGE SCALE GENOMIC DNA]</scope>
    <source>
        <strain evidence="1 2">MCCC 1K00696</strain>
    </source>
</reference>
<dbReference type="InterPro" id="IPR003749">
    <property type="entry name" value="ThiS/MoaD-like"/>
</dbReference>
<evidence type="ECO:0000313" key="1">
    <source>
        <dbReference type="EMBL" id="WYW55824.1"/>
    </source>
</evidence>
<dbReference type="Proteomes" id="UP001491088">
    <property type="component" value="Chromosome"/>
</dbReference>
<sequence>MITINVNQENQQFSEEISIEELICFLKIKTNGIAIAVNSNVIKKENWSSNLLHNNDKVLIIKSTQGG</sequence>
<dbReference type="InterPro" id="IPR016155">
    <property type="entry name" value="Mopterin_synth/thiamin_S_b"/>
</dbReference>
<dbReference type="CDD" id="cd00565">
    <property type="entry name" value="Ubl_ThiS"/>
    <property type="match status" value="1"/>
</dbReference>
<dbReference type="PANTHER" id="PTHR34472:SF1">
    <property type="entry name" value="SULFUR CARRIER PROTEIN THIS"/>
    <property type="match status" value="1"/>
</dbReference>
<keyword evidence="2" id="KW-1185">Reference proteome</keyword>
<gene>
    <name evidence="1" type="primary">thiS</name>
    <name evidence="1" type="ORF">WG950_00920</name>
</gene>
<dbReference type="RefSeq" id="WP_077809536.1">
    <property type="nucleotide sequence ID" value="NZ_CP150496.1"/>
</dbReference>
<dbReference type="NCBIfam" id="TIGR01683">
    <property type="entry name" value="thiS"/>
    <property type="match status" value="1"/>
</dbReference>
<evidence type="ECO:0000313" key="2">
    <source>
        <dbReference type="Proteomes" id="UP001491088"/>
    </source>
</evidence>
<protein>
    <submittedName>
        <fullName evidence="1">Sulfur carrier protein ThiS</fullName>
    </submittedName>
</protein>
<dbReference type="EMBL" id="CP150496">
    <property type="protein sequence ID" value="WYW55824.1"/>
    <property type="molecule type" value="Genomic_DNA"/>
</dbReference>
<dbReference type="InterPro" id="IPR012675">
    <property type="entry name" value="Beta-grasp_dom_sf"/>
</dbReference>
<dbReference type="InterPro" id="IPR010035">
    <property type="entry name" value="Thi_S"/>
</dbReference>
<dbReference type="PANTHER" id="PTHR34472">
    <property type="entry name" value="SULFUR CARRIER PROTEIN THIS"/>
    <property type="match status" value="1"/>
</dbReference>
<name>A0ABZ2TTJ6_9FLAO</name>
<proteinExistence type="predicted"/>
<organism evidence="1 2">
    <name type="scientific">Polaribacter marinaquae</name>
    <dbReference type="NCBI Taxonomy" id="1642819"/>
    <lineage>
        <taxon>Bacteria</taxon>
        <taxon>Pseudomonadati</taxon>
        <taxon>Bacteroidota</taxon>
        <taxon>Flavobacteriia</taxon>
        <taxon>Flavobacteriales</taxon>
        <taxon>Flavobacteriaceae</taxon>
    </lineage>
</organism>